<proteinExistence type="predicted"/>
<protein>
    <submittedName>
        <fullName evidence="2">Chitinase</fullName>
    </submittedName>
</protein>
<dbReference type="SUPFAM" id="SSF51445">
    <property type="entry name" value="(Trans)glycosidases"/>
    <property type="match status" value="1"/>
</dbReference>
<dbReference type="AlphaFoldDB" id="T0M4Z2"/>
<gene>
    <name evidence="2" type="ORF">CGLO_01114</name>
</gene>
<dbReference type="OrthoDB" id="3012298at2759"/>
<dbReference type="HOGENOM" id="CLU_1643548_0_0_1"/>
<evidence type="ECO:0000256" key="1">
    <source>
        <dbReference type="SAM" id="SignalP"/>
    </source>
</evidence>
<reference evidence="3" key="1">
    <citation type="journal article" date="2013" name="Mol. Plant Microbe Interact.">
        <title>Global aspects of pacC regulation of pathogenicity genes in Colletotrichum gloeosporioides as revealed by transcriptome analysis.</title>
        <authorList>
            <person name="Alkan N."/>
            <person name="Meng X."/>
            <person name="Friedlander G."/>
            <person name="Reuveni E."/>
            <person name="Sukno S."/>
            <person name="Sherman A."/>
            <person name="Thon M."/>
            <person name="Fluhr R."/>
            <person name="Prusky D."/>
        </authorList>
    </citation>
    <scope>NUCLEOTIDE SEQUENCE [LARGE SCALE GENOMIC DNA]</scope>
    <source>
        <strain evidence="3">Cg-14</strain>
    </source>
</reference>
<feature type="chain" id="PRO_5004567471" evidence="1">
    <location>
        <begin position="20"/>
        <end position="161"/>
    </location>
</feature>
<comment type="caution">
    <text evidence="2">The sequence shown here is derived from an EMBL/GenBank/DDBJ whole genome shotgun (WGS) entry which is preliminary data.</text>
</comment>
<dbReference type="Gene3D" id="3.20.20.80">
    <property type="entry name" value="Glycosidases"/>
    <property type="match status" value="1"/>
</dbReference>
<organism evidence="2 3">
    <name type="scientific">Colletotrichum gloeosporioides (strain Cg-14)</name>
    <name type="common">Anthracnose fungus</name>
    <name type="synonym">Glomerella cingulata</name>
    <dbReference type="NCBI Taxonomy" id="1237896"/>
    <lineage>
        <taxon>Eukaryota</taxon>
        <taxon>Fungi</taxon>
        <taxon>Dikarya</taxon>
        <taxon>Ascomycota</taxon>
        <taxon>Pezizomycotina</taxon>
        <taxon>Sordariomycetes</taxon>
        <taxon>Hypocreomycetidae</taxon>
        <taxon>Glomerellales</taxon>
        <taxon>Glomerellaceae</taxon>
        <taxon>Colletotrichum</taxon>
        <taxon>Colletotrichum gloeosporioides species complex</taxon>
    </lineage>
</organism>
<name>T0M4Z2_COLGC</name>
<keyword evidence="1" id="KW-0732">Signal</keyword>
<evidence type="ECO:0000313" key="2">
    <source>
        <dbReference type="EMBL" id="EQB58616.1"/>
    </source>
</evidence>
<dbReference type="InterPro" id="IPR017853">
    <property type="entry name" value="GH"/>
</dbReference>
<evidence type="ECO:0000313" key="3">
    <source>
        <dbReference type="Proteomes" id="UP000015530"/>
    </source>
</evidence>
<dbReference type="Proteomes" id="UP000015530">
    <property type="component" value="Unassembled WGS sequence"/>
</dbReference>
<accession>T0M4Z2</accession>
<sequence length="161" mass="17878">MTLTTLQMCLLTLFWTKEGFDSDEGFNEHLHSPLHSVITKSGFDGADLNVENTTVDNVKIATLILRLRKDFGRSFLVTPAPGNTELIDQGGLSDINYSELEKDTGSEIDWYIAQNYNRFGRSMLEDFERLIGAGGTDIAYPPHKIVMSGMGNKDNGSLNID</sequence>
<feature type="signal peptide" evidence="1">
    <location>
        <begin position="1"/>
        <end position="19"/>
    </location>
</feature>
<dbReference type="EMBL" id="AMYD01000249">
    <property type="protein sequence ID" value="EQB58616.1"/>
    <property type="molecule type" value="Genomic_DNA"/>
</dbReference>